<keyword evidence="3" id="KW-0809">Transit peptide</keyword>
<dbReference type="SUPFAM" id="SSF54211">
    <property type="entry name" value="Ribosomal protein S5 domain 2-like"/>
    <property type="match status" value="1"/>
</dbReference>
<dbReference type="GO" id="GO:0005763">
    <property type="term" value="C:mitochondrial small ribosomal subunit"/>
    <property type="evidence" value="ECO:0007669"/>
    <property type="project" value="TreeGrafter"/>
</dbReference>
<comment type="caution">
    <text evidence="9">The sequence shown here is derived from an EMBL/GenBank/DDBJ whole genome shotgun (WGS) entry which is preliminary data.</text>
</comment>
<dbReference type="InterPro" id="IPR000754">
    <property type="entry name" value="Ribosomal_uS9"/>
</dbReference>
<organism evidence="9 10">
    <name type="scientific">Paralvinella palmiformis</name>
    <dbReference type="NCBI Taxonomy" id="53620"/>
    <lineage>
        <taxon>Eukaryota</taxon>
        <taxon>Metazoa</taxon>
        <taxon>Spiralia</taxon>
        <taxon>Lophotrochozoa</taxon>
        <taxon>Annelida</taxon>
        <taxon>Polychaeta</taxon>
        <taxon>Sedentaria</taxon>
        <taxon>Canalipalpata</taxon>
        <taxon>Terebellida</taxon>
        <taxon>Terebelliformia</taxon>
        <taxon>Alvinellidae</taxon>
        <taxon>Paralvinella</taxon>
    </lineage>
</organism>
<evidence type="ECO:0000256" key="3">
    <source>
        <dbReference type="ARBA" id="ARBA00022946"/>
    </source>
</evidence>
<protein>
    <recommendedName>
        <fullName evidence="7">Small ribosomal subunit protein uS9m</fullName>
    </recommendedName>
    <alternativeName>
        <fullName evidence="8">28S ribosomal protein S9, mitochondrial</fullName>
    </alternativeName>
</protein>
<dbReference type="AlphaFoldDB" id="A0AAD9JIN0"/>
<name>A0AAD9JIN0_9ANNE</name>
<accession>A0AAD9JIN0</accession>
<dbReference type="PANTHER" id="PTHR21569">
    <property type="entry name" value="RIBOSOMAL PROTEIN S9"/>
    <property type="match status" value="1"/>
</dbReference>
<gene>
    <name evidence="9" type="ORF">LSH36_306g03085</name>
</gene>
<evidence type="ECO:0000256" key="8">
    <source>
        <dbReference type="ARBA" id="ARBA00076042"/>
    </source>
</evidence>
<dbReference type="Proteomes" id="UP001208570">
    <property type="component" value="Unassembled WGS sequence"/>
</dbReference>
<evidence type="ECO:0000256" key="6">
    <source>
        <dbReference type="ARBA" id="ARBA00023274"/>
    </source>
</evidence>
<evidence type="ECO:0000256" key="1">
    <source>
        <dbReference type="ARBA" id="ARBA00004173"/>
    </source>
</evidence>
<reference evidence="9" key="1">
    <citation type="journal article" date="2023" name="Mol. Biol. Evol.">
        <title>Third-Generation Sequencing Reveals the Adaptive Role of the Epigenome in Three Deep-Sea Polychaetes.</title>
        <authorList>
            <person name="Perez M."/>
            <person name="Aroh O."/>
            <person name="Sun Y."/>
            <person name="Lan Y."/>
            <person name="Juniper S.K."/>
            <person name="Young C.R."/>
            <person name="Angers B."/>
            <person name="Qian P.Y."/>
        </authorList>
    </citation>
    <scope>NUCLEOTIDE SEQUENCE</scope>
    <source>
        <strain evidence="9">P08H-3</strain>
    </source>
</reference>
<dbReference type="InterPro" id="IPR014721">
    <property type="entry name" value="Ribsml_uS5_D2-typ_fold_subgr"/>
</dbReference>
<sequence>MVVILHGLGCRYMATSVISSGRPEDDASTTKAEQISKAMKAYLERARAHESFMEKEIHDYEIGKRHLAKIMGADPDNFTQEDIDQAIQYLLPSNLFDRKSRPLMKHPTKIIPQKIVAQFGADGRPFDPLFYTGFPRYYAQIHDLGMVFENLKKIETEMMVKKMQPEKELDLGGSHWINKQSVETMLAEELSPGQYNQLINLLDRIAEHPYAYKFHDVIFKFRTELAAQTSRLEIPELKVSEAGRLYQEATGGRKTAVAKVTVWDNGTGKVDINGKNLLDYFPYILDREQIMFPLQFTKKLGLVDFEAVITGGGHSSQAGALRLALANALRSFVERGMVEKMRLAGLLTRDPRMRERKKYGQEGARRKYT</sequence>
<dbReference type="Pfam" id="PF00380">
    <property type="entry name" value="Ribosomal_S9"/>
    <property type="match status" value="1"/>
</dbReference>
<dbReference type="GO" id="GO:0006412">
    <property type="term" value="P:translation"/>
    <property type="evidence" value="ECO:0007669"/>
    <property type="project" value="InterPro"/>
</dbReference>
<keyword evidence="10" id="KW-1185">Reference proteome</keyword>
<dbReference type="GO" id="GO:0003723">
    <property type="term" value="F:RNA binding"/>
    <property type="evidence" value="ECO:0007669"/>
    <property type="project" value="TreeGrafter"/>
</dbReference>
<evidence type="ECO:0000313" key="9">
    <source>
        <dbReference type="EMBL" id="KAK2153125.1"/>
    </source>
</evidence>
<keyword evidence="4" id="KW-0689">Ribosomal protein</keyword>
<evidence type="ECO:0000256" key="4">
    <source>
        <dbReference type="ARBA" id="ARBA00022980"/>
    </source>
</evidence>
<keyword evidence="5" id="KW-0496">Mitochondrion</keyword>
<dbReference type="FunFam" id="3.30.230.10:FF:000035">
    <property type="entry name" value="28S ribosomal protein S9, mitochondrial"/>
    <property type="match status" value="1"/>
</dbReference>
<dbReference type="EMBL" id="JAODUP010000306">
    <property type="protein sequence ID" value="KAK2153125.1"/>
    <property type="molecule type" value="Genomic_DNA"/>
</dbReference>
<evidence type="ECO:0000256" key="2">
    <source>
        <dbReference type="ARBA" id="ARBA00005251"/>
    </source>
</evidence>
<proteinExistence type="inferred from homology"/>
<comment type="similarity">
    <text evidence="2">Belongs to the universal ribosomal protein uS9 family.</text>
</comment>
<evidence type="ECO:0000256" key="5">
    <source>
        <dbReference type="ARBA" id="ARBA00023128"/>
    </source>
</evidence>
<dbReference type="Gene3D" id="3.30.230.10">
    <property type="match status" value="1"/>
</dbReference>
<evidence type="ECO:0000256" key="7">
    <source>
        <dbReference type="ARBA" id="ARBA00039318"/>
    </source>
</evidence>
<dbReference type="InterPro" id="IPR020568">
    <property type="entry name" value="Ribosomal_Su5_D2-typ_SF"/>
</dbReference>
<comment type="subcellular location">
    <subcellularLocation>
        <location evidence="1">Mitochondrion</location>
    </subcellularLocation>
</comment>
<dbReference type="GO" id="GO:0005743">
    <property type="term" value="C:mitochondrial inner membrane"/>
    <property type="evidence" value="ECO:0007669"/>
    <property type="project" value="UniProtKB-ARBA"/>
</dbReference>
<evidence type="ECO:0000313" key="10">
    <source>
        <dbReference type="Proteomes" id="UP001208570"/>
    </source>
</evidence>
<dbReference type="PANTHER" id="PTHR21569:SF1">
    <property type="entry name" value="SMALL RIBOSOMAL SUBUNIT PROTEIN US9M"/>
    <property type="match status" value="1"/>
</dbReference>
<keyword evidence="6" id="KW-0687">Ribonucleoprotein</keyword>
<dbReference type="GO" id="GO:0003735">
    <property type="term" value="F:structural constituent of ribosome"/>
    <property type="evidence" value="ECO:0007669"/>
    <property type="project" value="InterPro"/>
</dbReference>